<comment type="caution">
    <text evidence="4">The sequence shown here is derived from an EMBL/GenBank/DDBJ whole genome shotgun (WGS) entry which is preliminary data.</text>
</comment>
<keyword evidence="5" id="KW-1185">Reference proteome</keyword>
<dbReference type="NCBIfam" id="TIGR01777">
    <property type="entry name" value="yfcH"/>
    <property type="match status" value="1"/>
</dbReference>
<organism evidence="4 5">
    <name type="scientific">Paenibacillus glacialis</name>
    <dbReference type="NCBI Taxonomy" id="494026"/>
    <lineage>
        <taxon>Bacteria</taxon>
        <taxon>Bacillati</taxon>
        <taxon>Bacillota</taxon>
        <taxon>Bacilli</taxon>
        <taxon>Bacillales</taxon>
        <taxon>Paenibacillaceae</taxon>
        <taxon>Paenibacillus</taxon>
    </lineage>
</organism>
<evidence type="ECO:0000313" key="4">
    <source>
        <dbReference type="EMBL" id="OAB46156.1"/>
    </source>
</evidence>
<feature type="domain" description="NAD-dependent epimerase/dehydratase" evidence="2">
    <location>
        <begin position="3"/>
        <end position="215"/>
    </location>
</feature>
<evidence type="ECO:0000259" key="3">
    <source>
        <dbReference type="Pfam" id="PF08338"/>
    </source>
</evidence>
<dbReference type="CDD" id="cd05242">
    <property type="entry name" value="SDR_a8"/>
    <property type="match status" value="1"/>
</dbReference>
<reference evidence="4 5" key="1">
    <citation type="submission" date="2016-03" db="EMBL/GenBank/DDBJ databases">
        <title>Draft genome sequence of Paenibacillus glacialis DSM 22343.</title>
        <authorList>
            <person name="Shin S.-K."/>
            <person name="Yi H."/>
        </authorList>
    </citation>
    <scope>NUCLEOTIDE SEQUENCE [LARGE SCALE GENOMIC DNA]</scope>
    <source>
        <strain evidence="4 5">DSM 22343</strain>
    </source>
</reference>
<dbReference type="InterPro" id="IPR013549">
    <property type="entry name" value="DUF1731"/>
</dbReference>
<comment type="similarity">
    <text evidence="1">Belongs to the NAD(P)-dependent epimerase/dehydratase family. SDR39U1 subfamily.</text>
</comment>
<dbReference type="EMBL" id="LVJH01000002">
    <property type="protein sequence ID" value="OAB46156.1"/>
    <property type="molecule type" value="Genomic_DNA"/>
</dbReference>
<dbReference type="InterPro" id="IPR001509">
    <property type="entry name" value="Epimerase_deHydtase"/>
</dbReference>
<dbReference type="SUPFAM" id="SSF51735">
    <property type="entry name" value="NAD(P)-binding Rossmann-fold domains"/>
    <property type="match status" value="1"/>
</dbReference>
<dbReference type="AlphaFoldDB" id="A0A168NW72"/>
<dbReference type="Pfam" id="PF01370">
    <property type="entry name" value="Epimerase"/>
    <property type="match status" value="1"/>
</dbReference>
<dbReference type="PANTHER" id="PTHR11092:SF0">
    <property type="entry name" value="EPIMERASE FAMILY PROTEIN SDR39U1"/>
    <property type="match status" value="1"/>
</dbReference>
<name>A0A168NW72_9BACL</name>
<dbReference type="Gene3D" id="3.40.50.720">
    <property type="entry name" value="NAD(P)-binding Rossmann-like Domain"/>
    <property type="match status" value="1"/>
</dbReference>
<protein>
    <submittedName>
        <fullName evidence="4">Epimerase</fullName>
    </submittedName>
</protein>
<dbReference type="PANTHER" id="PTHR11092">
    <property type="entry name" value="SUGAR NUCLEOTIDE EPIMERASE RELATED"/>
    <property type="match status" value="1"/>
</dbReference>
<dbReference type="RefSeq" id="WP_068527831.1">
    <property type="nucleotide sequence ID" value="NZ_LVJH01000002.1"/>
</dbReference>
<evidence type="ECO:0000313" key="5">
    <source>
        <dbReference type="Proteomes" id="UP000076967"/>
    </source>
</evidence>
<proteinExistence type="inferred from homology"/>
<gene>
    <name evidence="4" type="ORF">PGLA_01830</name>
</gene>
<dbReference type="STRING" id="494026.PGLA_01830"/>
<sequence>MKIAISGGTGFIGQSLIEHWIAQGHHIIIITRRIPPNTTTHEHLNYITWDQLDHHPESLENLDALVNLAGASLSQRWTKKGKQRIMESRLTTVSSLSKLVSHLKNKPAVVIQASAVAIYGTSLEETFEETSQSYVMDFPSGVVQQWEDAADSIQDVRLVKLRISVVLGNDGGAYPMMRLPFKLGVGGRIGSGQQWMSWIHITDMVRLIEFCILNPNIEGPVNAATPQPVTNDQFGRAIAAVHHRPYWFPLPSFLLKGIVGELSLILLEGQRVLPSKALEHGFLFTYPGIKEALQDLK</sequence>
<dbReference type="InterPro" id="IPR036291">
    <property type="entry name" value="NAD(P)-bd_dom_sf"/>
</dbReference>
<evidence type="ECO:0000256" key="1">
    <source>
        <dbReference type="ARBA" id="ARBA00009353"/>
    </source>
</evidence>
<accession>A0A168NW72</accession>
<evidence type="ECO:0000259" key="2">
    <source>
        <dbReference type="Pfam" id="PF01370"/>
    </source>
</evidence>
<dbReference type="Proteomes" id="UP000076967">
    <property type="component" value="Unassembled WGS sequence"/>
</dbReference>
<feature type="domain" description="DUF1731" evidence="3">
    <location>
        <begin position="250"/>
        <end position="296"/>
    </location>
</feature>
<dbReference type="InterPro" id="IPR010099">
    <property type="entry name" value="SDR39U1"/>
</dbReference>
<dbReference type="Pfam" id="PF08338">
    <property type="entry name" value="DUF1731"/>
    <property type="match status" value="1"/>
</dbReference>
<dbReference type="OrthoDB" id="9801773at2"/>